<dbReference type="Gene3D" id="3.40.50.1970">
    <property type="match status" value="1"/>
</dbReference>
<accession>G2J8X2</accession>
<keyword evidence="1 3" id="KW-0658">Purine biosynthesis</keyword>
<keyword evidence="2 3" id="KW-0413">Isomerase</keyword>
<dbReference type="GO" id="GO:0034023">
    <property type="term" value="F:5-(carboxyamino)imidazole ribonucleotide mutase activity"/>
    <property type="evidence" value="ECO:0007669"/>
    <property type="project" value="UniProtKB-UniRule"/>
</dbReference>
<protein>
    <recommendedName>
        <fullName evidence="3 4">N5-carboxyaminoimidazole ribonucleotide mutase</fullName>
        <shortName evidence="3 4">N5-CAIR mutase</shortName>
        <ecNumber evidence="3 4">5.4.99.18</ecNumber>
    </recommendedName>
    <alternativeName>
        <fullName evidence="3">5-(carboxyamino)imidazole ribonucleotide mutase</fullName>
    </alternativeName>
</protein>
<dbReference type="EC" id="5.4.99.18" evidence="3 4"/>
<dbReference type="UniPathway" id="UPA00074">
    <property type="reaction ID" value="UER00943"/>
</dbReference>
<feature type="domain" description="PurE" evidence="6">
    <location>
        <begin position="1"/>
        <end position="146"/>
    </location>
</feature>
<evidence type="ECO:0000313" key="8">
    <source>
        <dbReference type="Proteomes" id="UP000054051"/>
    </source>
</evidence>
<keyword evidence="7" id="KW-0456">Lyase</keyword>
<dbReference type="PANTHER" id="PTHR23046:SF2">
    <property type="entry name" value="PHOSPHORIBOSYLAMINOIMIDAZOLE CARBOXYLASE"/>
    <property type="match status" value="1"/>
</dbReference>
<dbReference type="Proteomes" id="UP000054051">
    <property type="component" value="Unassembled WGS sequence"/>
</dbReference>
<name>G2J8X2_9BURK</name>
<dbReference type="GO" id="GO:0006189">
    <property type="term" value="P:'de novo' IMP biosynthetic process"/>
    <property type="evidence" value="ECO:0007669"/>
    <property type="project" value="UniProtKB-UniRule"/>
</dbReference>
<gene>
    <name evidence="3 7" type="primary">purE</name>
    <name evidence="7" type="ORF">CAGGBEG34_210087</name>
</gene>
<keyword evidence="8" id="KW-1185">Reference proteome</keyword>
<dbReference type="AlphaFoldDB" id="G2J8X2"/>
<dbReference type="NCBIfam" id="TIGR01162">
    <property type="entry name" value="purE"/>
    <property type="match status" value="1"/>
</dbReference>
<dbReference type="HAMAP" id="MF_01929">
    <property type="entry name" value="PurE_classI"/>
    <property type="match status" value="1"/>
</dbReference>
<dbReference type="EMBL" id="CAFB01000038">
    <property type="protein sequence ID" value="CCD29219.1"/>
    <property type="molecule type" value="Genomic_DNA"/>
</dbReference>
<dbReference type="PANTHER" id="PTHR23046">
    <property type="entry name" value="PHOSPHORIBOSYLAMINOIMIDAZOLE CARBOXYLASE CATALYTIC SUBUNIT"/>
    <property type="match status" value="1"/>
</dbReference>
<proteinExistence type="inferred from homology"/>
<comment type="similarity">
    <text evidence="3">Belongs to the AIR carboxylase family. Class I subfamily.</text>
</comment>
<evidence type="ECO:0000256" key="2">
    <source>
        <dbReference type="ARBA" id="ARBA00023235"/>
    </source>
</evidence>
<evidence type="ECO:0000256" key="3">
    <source>
        <dbReference type="HAMAP-Rule" id="MF_01929"/>
    </source>
</evidence>
<feature type="binding site" evidence="3 5">
    <location>
        <position position="6"/>
    </location>
    <ligand>
        <name>substrate</name>
    </ligand>
</feature>
<dbReference type="InterPro" id="IPR033747">
    <property type="entry name" value="PurE_ClassI"/>
</dbReference>
<comment type="function">
    <text evidence="3 4">Catalyzes the conversion of N5-carboxyaminoimidazole ribonucleotide (N5-CAIR) to 4-carboxy-5-aminoimidazole ribonucleotide (CAIR).</text>
</comment>
<organism evidence="7 8">
    <name type="scientific">Candidatus Glomeribacter gigasporarum BEG34</name>
    <dbReference type="NCBI Taxonomy" id="1070319"/>
    <lineage>
        <taxon>Bacteria</taxon>
        <taxon>Pseudomonadati</taxon>
        <taxon>Pseudomonadota</taxon>
        <taxon>Betaproteobacteria</taxon>
        <taxon>Burkholderiales</taxon>
        <taxon>Burkholderiaceae</taxon>
        <taxon>Candidatus Glomeribacter</taxon>
    </lineage>
</organism>
<dbReference type="eggNOG" id="COG0041">
    <property type="taxonomic scope" value="Bacteria"/>
</dbReference>
<evidence type="ECO:0000256" key="5">
    <source>
        <dbReference type="PIRSR" id="PIRSR001338-1"/>
    </source>
</evidence>
<dbReference type="Pfam" id="PF00731">
    <property type="entry name" value="AIRC"/>
    <property type="match status" value="1"/>
</dbReference>
<comment type="caution">
    <text evidence="7">The sequence shown here is derived from an EMBL/GenBank/DDBJ whole genome shotgun (WGS) entry which is preliminary data.</text>
</comment>
<feature type="binding site" evidence="3 5">
    <location>
        <position position="33"/>
    </location>
    <ligand>
        <name>substrate</name>
    </ligand>
</feature>
<evidence type="ECO:0000259" key="6">
    <source>
        <dbReference type="SMART" id="SM01001"/>
    </source>
</evidence>
<evidence type="ECO:0000256" key="4">
    <source>
        <dbReference type="PIRNR" id="PIRNR001338"/>
    </source>
</evidence>
<dbReference type="SUPFAM" id="SSF52255">
    <property type="entry name" value="N5-CAIR mutase (phosphoribosylaminoimidazole carboxylase, PurE)"/>
    <property type="match status" value="1"/>
</dbReference>
<dbReference type="SMART" id="SM01001">
    <property type="entry name" value="AIRC"/>
    <property type="match status" value="1"/>
</dbReference>
<evidence type="ECO:0000256" key="1">
    <source>
        <dbReference type="ARBA" id="ARBA00022755"/>
    </source>
</evidence>
<evidence type="ECO:0000313" key="7">
    <source>
        <dbReference type="EMBL" id="CCD29219.1"/>
    </source>
</evidence>
<dbReference type="GO" id="GO:0016829">
    <property type="term" value="F:lyase activity"/>
    <property type="evidence" value="ECO:0007669"/>
    <property type="project" value="UniProtKB-KW"/>
</dbReference>
<feature type="binding site" evidence="3 5">
    <location>
        <position position="3"/>
    </location>
    <ligand>
        <name>substrate</name>
    </ligand>
</feature>
<dbReference type="InterPro" id="IPR024694">
    <property type="entry name" value="PurE_prokaryotes"/>
</dbReference>
<sequence length="163" mass="17097">MGSVSDWTVMKRAVEMLRHFDVRVETRVISAHRMPDQMFAYAQSAQERGLAAIIAGAGGAAHLPGMLAAKTTAPVLGVPIPGPHLQGIDALHSIVQMPKGIPVAAFAIGEAGAANAALFAIAMLGRAFPALARQLDAFRQQQTEKACAMTLPPVSARAAQSEF</sequence>
<reference evidence="7 8" key="1">
    <citation type="submission" date="2011-08" db="EMBL/GenBank/DDBJ databases">
        <title>The genome of the obligate endobacterium of an arbuscular mycorrhizal fungus reveals an interphylum network of nutritional interactions.</title>
        <authorList>
            <person name="Ghignone S."/>
            <person name="Salvioli A."/>
            <person name="Anca I."/>
            <person name="Lumini E."/>
            <person name="Ortu G."/>
            <person name="Petiti L."/>
            <person name="Cruveiller S."/>
            <person name="Bianciotto V."/>
            <person name="Piffanelli P."/>
            <person name="Lanfranco L."/>
            <person name="Bonfante P."/>
        </authorList>
    </citation>
    <scope>NUCLEOTIDE SEQUENCE [LARGE SCALE GENOMIC DNA]</scope>
    <source>
        <strain evidence="7 8">BEG34</strain>
    </source>
</reference>
<dbReference type="InterPro" id="IPR000031">
    <property type="entry name" value="PurE_dom"/>
</dbReference>
<comment type="pathway">
    <text evidence="3 4">Purine metabolism; IMP biosynthesis via de novo pathway; 5-amino-1-(5-phospho-D-ribosyl)imidazole-4-carboxylate from 5-amino-1-(5-phospho-D-ribosyl)imidazole (N5-CAIR route): step 2/2.</text>
</comment>
<comment type="catalytic activity">
    <reaction evidence="3 4">
        <text>5-carboxyamino-1-(5-phospho-D-ribosyl)imidazole + H(+) = 5-amino-1-(5-phospho-D-ribosyl)imidazole-4-carboxylate</text>
        <dbReference type="Rhea" id="RHEA:13193"/>
        <dbReference type="ChEBI" id="CHEBI:15378"/>
        <dbReference type="ChEBI" id="CHEBI:58730"/>
        <dbReference type="ChEBI" id="CHEBI:77657"/>
        <dbReference type="EC" id="5.4.99.18"/>
    </reaction>
</comment>
<dbReference type="PIRSF" id="PIRSF001338">
    <property type="entry name" value="AIR_carboxylase"/>
    <property type="match status" value="1"/>
</dbReference>
<dbReference type="STRING" id="1070319.CAGGBEG34_210087"/>